<keyword evidence="8" id="KW-1064">Adaptive immunity</keyword>
<keyword evidence="7" id="KW-0446">Lipid-binding</keyword>
<comment type="caution">
    <text evidence="13">The sequence shown here is derived from an EMBL/GenBank/DDBJ whole genome shotgun (WGS) entry which is preliminary data.</text>
</comment>
<dbReference type="PRINTS" id="PR00259">
    <property type="entry name" value="TMFOUR"/>
</dbReference>
<dbReference type="FunFam" id="1.10.1450.10:FF:000010">
    <property type="entry name" value="Tetraspanin"/>
    <property type="match status" value="1"/>
</dbReference>
<protein>
    <recommendedName>
        <fullName evidence="15">Tetraspanin</fullName>
    </recommendedName>
</protein>
<dbReference type="PANTHER" id="PTHR19282:SF214">
    <property type="entry name" value="CD81 ANTIGEN"/>
    <property type="match status" value="1"/>
</dbReference>
<dbReference type="CDD" id="cd03151">
    <property type="entry name" value="CD81_like_LEL"/>
    <property type="match status" value="1"/>
</dbReference>
<evidence type="ECO:0000256" key="8">
    <source>
        <dbReference type="ARBA" id="ARBA00023130"/>
    </source>
</evidence>
<dbReference type="Pfam" id="PF00335">
    <property type="entry name" value="Tetraspanin"/>
    <property type="match status" value="1"/>
</dbReference>
<dbReference type="GO" id="GO:0042127">
    <property type="term" value="P:regulation of cell population proliferation"/>
    <property type="evidence" value="ECO:0007669"/>
    <property type="project" value="UniProtKB-ARBA"/>
</dbReference>
<feature type="compositionally biased region" description="Gly residues" evidence="11">
    <location>
        <begin position="504"/>
        <end position="516"/>
    </location>
</feature>
<evidence type="ECO:0000256" key="10">
    <source>
        <dbReference type="ARBA" id="ARBA00023157"/>
    </source>
</evidence>
<dbReference type="PANTHER" id="PTHR19282">
    <property type="entry name" value="TETRASPANIN"/>
    <property type="match status" value="1"/>
</dbReference>
<evidence type="ECO:0000256" key="2">
    <source>
        <dbReference type="ARBA" id="ARBA00006840"/>
    </source>
</evidence>
<dbReference type="InterPro" id="IPR018499">
    <property type="entry name" value="Tetraspanin/Peripherin"/>
</dbReference>
<feature type="region of interest" description="Disordered" evidence="11">
    <location>
        <begin position="470"/>
        <end position="592"/>
    </location>
</feature>
<feature type="transmembrane region" description="Helical" evidence="12">
    <location>
        <begin position="56"/>
        <end position="84"/>
    </location>
</feature>
<dbReference type="GO" id="GO:0008289">
    <property type="term" value="F:lipid binding"/>
    <property type="evidence" value="ECO:0007669"/>
    <property type="project" value="UniProtKB-KW"/>
</dbReference>
<dbReference type="GO" id="GO:0002250">
    <property type="term" value="P:adaptive immune response"/>
    <property type="evidence" value="ECO:0007669"/>
    <property type="project" value="UniProtKB-KW"/>
</dbReference>
<keyword evidence="6 12" id="KW-1133">Transmembrane helix</keyword>
<dbReference type="Proteomes" id="UP001214576">
    <property type="component" value="Unassembled WGS sequence"/>
</dbReference>
<evidence type="ECO:0008006" key="15">
    <source>
        <dbReference type="Google" id="ProtNLM"/>
    </source>
</evidence>
<evidence type="ECO:0000256" key="9">
    <source>
        <dbReference type="ARBA" id="ARBA00023136"/>
    </source>
</evidence>
<dbReference type="PROSITE" id="PS00421">
    <property type="entry name" value="TM4_1"/>
    <property type="match status" value="1"/>
</dbReference>
<keyword evidence="10" id="KW-1015">Disulfide bond</keyword>
<evidence type="ECO:0000256" key="4">
    <source>
        <dbReference type="ARBA" id="ARBA00022692"/>
    </source>
</evidence>
<feature type="compositionally biased region" description="Low complexity" evidence="11">
    <location>
        <begin position="391"/>
        <end position="409"/>
    </location>
</feature>
<evidence type="ECO:0000256" key="7">
    <source>
        <dbReference type="ARBA" id="ARBA00023121"/>
    </source>
</evidence>
<feature type="transmembrane region" description="Helical" evidence="12">
    <location>
        <begin position="12"/>
        <end position="35"/>
    </location>
</feature>
<dbReference type="InterPro" id="IPR029338">
    <property type="entry name" value="TSSC4"/>
</dbReference>
<dbReference type="InterPro" id="IPR018503">
    <property type="entry name" value="Tetraspanin_CS"/>
</dbReference>
<evidence type="ECO:0000313" key="13">
    <source>
        <dbReference type="EMBL" id="KAI4530257.1"/>
    </source>
</evidence>
<organism evidence="13 14">
    <name type="scientific">Ovis ammon polii</name>
    <dbReference type="NCBI Taxonomy" id="230172"/>
    <lineage>
        <taxon>Eukaryota</taxon>
        <taxon>Metazoa</taxon>
        <taxon>Chordata</taxon>
        <taxon>Craniata</taxon>
        <taxon>Vertebrata</taxon>
        <taxon>Euteleostomi</taxon>
        <taxon>Mammalia</taxon>
        <taxon>Eutheria</taxon>
        <taxon>Laurasiatheria</taxon>
        <taxon>Artiodactyla</taxon>
        <taxon>Ruminantia</taxon>
        <taxon>Pecora</taxon>
        <taxon>Bovidae</taxon>
        <taxon>Caprinae</taxon>
        <taxon>Ovis</taxon>
    </lineage>
</organism>
<evidence type="ECO:0000256" key="11">
    <source>
        <dbReference type="SAM" id="MobiDB-lite"/>
    </source>
</evidence>
<name>A0AAD4TPE8_OVIAM</name>
<keyword evidence="3" id="KW-1003">Cell membrane</keyword>
<feature type="compositionally biased region" description="Basic residues" evidence="11">
    <location>
        <begin position="569"/>
        <end position="580"/>
    </location>
</feature>
<evidence type="ECO:0000313" key="14">
    <source>
        <dbReference type="Proteomes" id="UP001214576"/>
    </source>
</evidence>
<evidence type="ECO:0000256" key="5">
    <source>
        <dbReference type="ARBA" id="ARBA00022859"/>
    </source>
</evidence>
<dbReference type="GO" id="GO:0016323">
    <property type="term" value="C:basolateral plasma membrane"/>
    <property type="evidence" value="ECO:0007669"/>
    <property type="project" value="UniProtKB-SubCell"/>
</dbReference>
<feature type="compositionally biased region" description="Low complexity" evidence="11">
    <location>
        <begin position="285"/>
        <end position="313"/>
    </location>
</feature>
<keyword evidence="14" id="KW-1185">Reference proteome</keyword>
<keyword evidence="4 12" id="KW-0812">Transmembrane</keyword>
<feature type="region of interest" description="Disordered" evidence="11">
    <location>
        <begin position="272"/>
        <end position="340"/>
    </location>
</feature>
<dbReference type="SUPFAM" id="SSF48652">
    <property type="entry name" value="Tetraspanin"/>
    <property type="match status" value="1"/>
</dbReference>
<evidence type="ECO:0000256" key="1">
    <source>
        <dbReference type="ARBA" id="ARBA00004554"/>
    </source>
</evidence>
<reference evidence="13" key="1">
    <citation type="submission" date="2022-03" db="EMBL/GenBank/DDBJ databases">
        <title>Genomic analyses of argali, domestic sheep and their hybrids provide insights into chromosomal evolution, heterosis and genetic basis of agronomic traits.</title>
        <authorList>
            <person name="Li M."/>
        </authorList>
    </citation>
    <scope>NUCLEOTIDE SEQUENCE</scope>
    <source>
        <strain evidence="13">CAU-MHL-2022a</strain>
        <tissue evidence="13">Skin</tissue>
    </source>
</reference>
<evidence type="ECO:0000256" key="3">
    <source>
        <dbReference type="ARBA" id="ARBA00022475"/>
    </source>
</evidence>
<dbReference type="Pfam" id="PF15264">
    <property type="entry name" value="TSSC4"/>
    <property type="match status" value="1"/>
</dbReference>
<comment type="subcellular location">
    <subcellularLocation>
        <location evidence="1">Basolateral cell membrane</location>
        <topology evidence="1">Multi-pass membrane protein</topology>
    </subcellularLocation>
</comment>
<evidence type="ECO:0000256" key="6">
    <source>
        <dbReference type="ARBA" id="ARBA00022989"/>
    </source>
</evidence>
<dbReference type="Gene3D" id="1.10.1450.10">
    <property type="entry name" value="Tetraspanin"/>
    <property type="match status" value="1"/>
</dbReference>
<proteinExistence type="inferred from homology"/>
<feature type="transmembrane region" description="Helical" evidence="12">
    <location>
        <begin position="90"/>
        <end position="114"/>
    </location>
</feature>
<dbReference type="AlphaFoldDB" id="A0AAD4TPE8"/>
<gene>
    <name evidence="13" type="ORF">MG293_020113</name>
</gene>
<comment type="similarity">
    <text evidence="2">Belongs to the tetraspanin (TM4SF) family.</text>
</comment>
<keyword evidence="9 12" id="KW-0472">Membrane</keyword>
<dbReference type="EMBL" id="JAKZEL010000026">
    <property type="protein sequence ID" value="KAI4530257.1"/>
    <property type="molecule type" value="Genomic_DNA"/>
</dbReference>
<accession>A0AAD4TPE8</accession>
<feature type="region of interest" description="Disordered" evidence="11">
    <location>
        <begin position="373"/>
        <end position="420"/>
    </location>
</feature>
<dbReference type="InterPro" id="IPR008952">
    <property type="entry name" value="Tetraspanin_EC2_sf"/>
</dbReference>
<keyword evidence="5" id="KW-0391">Immunity</keyword>
<sequence length="592" mass="61829">MGVEGCTKCIKYLLFVFNFVFWLAGGVILGVALWLRHDPQTTNLLYLELGDRPAPNTFYVGIYILIAVGAVMMFVGFLGCYGAIQESQCLLGTFFTCLVILFACEVAAGIWGFVNKDQHLFPQIAKDVKQFYDQALQQAIVDDDANNAKAVVKTFHETLNCCGSNTLTTLTTSVLKNSLCPSGGNVISNLFKEDCHGKIDELFSGKLYLIGIAAIVVAVIMPVTEPLSRAVPGGLCHQEPSSAFNPPALQHPAGAHQTGRCGVVWGHMAEAGDSRHFPDSEADTLPPDTGSLSDSDSDLSLPDGAGAAALSPGGLPGEASGDSGPDEPPSPPRGLPTEAVQPFHLRGTSPTFSQRSHSIFDGLEGAARRALPAVAPASPGDGGSFRQLLTPSSQPAAGGPGRAAGSPAAPRAPPVPDYVTHPERWTRYSLEDVAEASEQSNRAAALAFLGPQNLAAPGNCMLPFNQDPSSCGEGRLVFTKPARASEARPDRRRVPRKAGEPGRGDPGAPGAAGGEGPVELAHLARPGSPEAEEWSGLRGGLQEVGAPLGMAHAGSGCSPPLVETVGFHGSKKRSRDHFRSKGGSPEAPGAEL</sequence>
<evidence type="ECO:0000256" key="12">
    <source>
        <dbReference type="SAM" id="Phobius"/>
    </source>
</evidence>